<evidence type="ECO:0000313" key="1">
    <source>
        <dbReference type="EMBL" id="PTQ61221.1"/>
    </source>
</evidence>
<accession>A0A2T5GPG1</accession>
<protein>
    <submittedName>
        <fullName evidence="1">Uncharacterized protein</fullName>
    </submittedName>
</protein>
<gene>
    <name evidence="1" type="ORF">C8J26_1547</name>
</gene>
<dbReference type="EMBL" id="QAOG01000002">
    <property type="protein sequence ID" value="PTQ61221.1"/>
    <property type="molecule type" value="Genomic_DNA"/>
</dbReference>
<dbReference type="AlphaFoldDB" id="A0A2T5GPG1"/>
<dbReference type="RefSeq" id="WP_107957375.1">
    <property type="nucleotide sequence ID" value="NZ_JASPFP010000001.1"/>
</dbReference>
<sequence length="114" mass="11553">MTEGCSRLTVTQVGGFAGNIALPPLVDLDRTRLDEAGRAAMDDACRQLSAAAQFTAAEPMIGADLGGYRVEIVGAGDETRSFSLPGSGATTNLTGQTDVPQLLAPLLALSGGSS</sequence>
<reference evidence="1 2" key="1">
    <citation type="submission" date="2018-04" db="EMBL/GenBank/DDBJ databases">
        <title>Genomic Encyclopedia of Type Strains, Phase III (KMG-III): the genomes of soil and plant-associated and newly described type strains.</title>
        <authorList>
            <person name="Whitman W."/>
        </authorList>
    </citation>
    <scope>NUCLEOTIDE SEQUENCE [LARGE SCALE GENOMIC DNA]</scope>
    <source>
        <strain evidence="1 2">MA101b</strain>
    </source>
</reference>
<name>A0A2T5GPG1_9SPHN</name>
<dbReference type="Proteomes" id="UP000244189">
    <property type="component" value="Unassembled WGS sequence"/>
</dbReference>
<comment type="caution">
    <text evidence="1">The sequence shown here is derived from an EMBL/GenBank/DDBJ whole genome shotgun (WGS) entry which is preliminary data.</text>
</comment>
<evidence type="ECO:0000313" key="2">
    <source>
        <dbReference type="Proteomes" id="UP000244189"/>
    </source>
</evidence>
<proteinExistence type="predicted"/>
<keyword evidence="2" id="KW-1185">Reference proteome</keyword>
<organism evidence="1 2">
    <name type="scientific">Sphingomonas aurantiaca</name>
    <dbReference type="NCBI Taxonomy" id="185949"/>
    <lineage>
        <taxon>Bacteria</taxon>
        <taxon>Pseudomonadati</taxon>
        <taxon>Pseudomonadota</taxon>
        <taxon>Alphaproteobacteria</taxon>
        <taxon>Sphingomonadales</taxon>
        <taxon>Sphingomonadaceae</taxon>
        <taxon>Sphingomonas</taxon>
    </lineage>
</organism>